<evidence type="ECO:0000256" key="1">
    <source>
        <dbReference type="ARBA" id="ARBA00004417"/>
    </source>
</evidence>
<evidence type="ECO:0000313" key="8">
    <source>
        <dbReference type="Proteomes" id="UP000738376"/>
    </source>
</evidence>
<dbReference type="InterPro" id="IPR050166">
    <property type="entry name" value="ABC_transporter_ATP-bind"/>
</dbReference>
<keyword evidence="5 7" id="KW-0067">ATP-binding</keyword>
<dbReference type="InterPro" id="IPR017871">
    <property type="entry name" value="ABC_transporter-like_CS"/>
</dbReference>
<comment type="caution">
    <text evidence="7">The sequence shown here is derived from an EMBL/GenBank/DDBJ whole genome shotgun (WGS) entry which is preliminary data.</text>
</comment>
<dbReference type="InterPro" id="IPR003593">
    <property type="entry name" value="AAA+_ATPase"/>
</dbReference>
<dbReference type="Pfam" id="PF00005">
    <property type="entry name" value="ABC_tran"/>
    <property type="match status" value="1"/>
</dbReference>
<dbReference type="EMBL" id="JAAVJL010000001">
    <property type="protein sequence ID" value="NMF59454.1"/>
    <property type="molecule type" value="Genomic_DNA"/>
</dbReference>
<keyword evidence="4" id="KW-0547">Nucleotide-binding</keyword>
<organism evidence="7 8">
    <name type="scientific">Pseudanabaena yagii GIHE-NHR1</name>
    <dbReference type="NCBI Taxonomy" id="2722753"/>
    <lineage>
        <taxon>Bacteria</taxon>
        <taxon>Bacillati</taxon>
        <taxon>Cyanobacteriota</taxon>
        <taxon>Cyanophyceae</taxon>
        <taxon>Pseudanabaenales</taxon>
        <taxon>Pseudanabaenaceae</taxon>
        <taxon>Pseudanabaena</taxon>
        <taxon>Pseudanabaena yagii</taxon>
    </lineage>
</organism>
<dbReference type="CDD" id="cd03293">
    <property type="entry name" value="ABC_NrtD_SsuB_transporters"/>
    <property type="match status" value="1"/>
</dbReference>
<evidence type="ECO:0000256" key="3">
    <source>
        <dbReference type="ARBA" id="ARBA00022448"/>
    </source>
</evidence>
<sequence>MVQPLTSSSTESISPSMPLLEFDKIGLEYPFGDSIRRIIQEITLSIKPGEFVSFVGPSGCGKTSILRMVSGLSPTKIGELRCHGQPVTKPLKNVGIAFQNPVLLPWRRTIDNVLLPLEVVHPYKRDFKVNHAHYVDMAQKLLQAVGLKDFQQQFPWQLSGGMRQRASLCRSLIHQPEILLLDEPFGALDAFTREEMWVMLQDLWMQAKCVGILITHDLREAVFLSDTVYVMSPRPSEIAFELKIDLPRPRTLEMCLSDEFAHLAAELRRHIHKN</sequence>
<dbReference type="Proteomes" id="UP000738376">
    <property type="component" value="Unassembled WGS sequence"/>
</dbReference>
<reference evidence="7 8" key="1">
    <citation type="submission" date="2020-03" db="EMBL/GenBank/DDBJ databases">
        <title>Draft Genome Sequence of 2-Methylisoborneol Producing Pseudanabaena yagii Strain GIHE-NHR1 Isolated from North Han River in South Korea.</title>
        <authorList>
            <person name="Jeong J."/>
        </authorList>
    </citation>
    <scope>NUCLEOTIDE SEQUENCE [LARGE SCALE GENOMIC DNA]</scope>
    <source>
        <strain evidence="7 8">GIHE-NHR1</strain>
    </source>
</reference>
<dbReference type="SMART" id="SM00382">
    <property type="entry name" value="AAA"/>
    <property type="match status" value="1"/>
</dbReference>
<keyword evidence="3" id="KW-0813">Transport</keyword>
<feature type="domain" description="ABC transporter" evidence="6">
    <location>
        <begin position="20"/>
        <end position="258"/>
    </location>
</feature>
<dbReference type="PROSITE" id="PS50893">
    <property type="entry name" value="ABC_TRANSPORTER_2"/>
    <property type="match status" value="1"/>
</dbReference>
<evidence type="ECO:0000256" key="5">
    <source>
        <dbReference type="ARBA" id="ARBA00022840"/>
    </source>
</evidence>
<comment type="similarity">
    <text evidence="2">Belongs to the ABC transporter superfamily. Nitrate/nitrite/cyanate uptake transporter (NitT) (TC 3.A.1.16) family.</text>
</comment>
<gene>
    <name evidence="7" type="ORF">HC246_15865</name>
</gene>
<dbReference type="InterPro" id="IPR003439">
    <property type="entry name" value="ABC_transporter-like_ATP-bd"/>
</dbReference>
<comment type="subcellular location">
    <subcellularLocation>
        <location evidence="1">Cell inner membrane</location>
        <topology evidence="1">Peripheral membrane protein</topology>
    </subcellularLocation>
</comment>
<dbReference type="GO" id="GO:0005524">
    <property type="term" value="F:ATP binding"/>
    <property type="evidence" value="ECO:0007669"/>
    <property type="project" value="UniProtKB-KW"/>
</dbReference>
<evidence type="ECO:0000256" key="2">
    <source>
        <dbReference type="ARBA" id="ARBA00009440"/>
    </source>
</evidence>
<evidence type="ECO:0000259" key="6">
    <source>
        <dbReference type="PROSITE" id="PS50893"/>
    </source>
</evidence>
<dbReference type="RefSeq" id="WP_169364231.1">
    <property type="nucleotide sequence ID" value="NZ_JAAVJL010000001.1"/>
</dbReference>
<evidence type="ECO:0000313" key="7">
    <source>
        <dbReference type="EMBL" id="NMF59454.1"/>
    </source>
</evidence>
<keyword evidence="8" id="KW-1185">Reference proteome</keyword>
<dbReference type="InterPro" id="IPR027417">
    <property type="entry name" value="P-loop_NTPase"/>
</dbReference>
<dbReference type="SUPFAM" id="SSF52540">
    <property type="entry name" value="P-loop containing nucleoside triphosphate hydrolases"/>
    <property type="match status" value="1"/>
</dbReference>
<dbReference type="PANTHER" id="PTHR42788">
    <property type="entry name" value="TAURINE IMPORT ATP-BINDING PROTEIN-RELATED"/>
    <property type="match status" value="1"/>
</dbReference>
<dbReference type="Gene3D" id="3.40.50.300">
    <property type="entry name" value="P-loop containing nucleotide triphosphate hydrolases"/>
    <property type="match status" value="1"/>
</dbReference>
<proteinExistence type="inferred from homology"/>
<protein>
    <submittedName>
        <fullName evidence="7">ABC transporter ATP-binding protein</fullName>
    </submittedName>
</protein>
<dbReference type="PANTHER" id="PTHR42788:SF13">
    <property type="entry name" value="ALIPHATIC SULFONATES IMPORT ATP-BINDING PROTEIN SSUB"/>
    <property type="match status" value="1"/>
</dbReference>
<accession>A0ABX1LXG7</accession>
<name>A0ABX1LXG7_9CYAN</name>
<dbReference type="PROSITE" id="PS00211">
    <property type="entry name" value="ABC_TRANSPORTER_1"/>
    <property type="match status" value="1"/>
</dbReference>
<evidence type="ECO:0000256" key="4">
    <source>
        <dbReference type="ARBA" id="ARBA00022741"/>
    </source>
</evidence>